<sequence>MLNKRILGVITFLHCAVKSIVASILLKEHVTVLHLICTCSHAEETPDEATYACKQLRQHWSATETALTLAMWDKKSMPSTVDTSARNSTASSKTYSAQCAREVILAVNLITISLSLKLTEIE</sequence>
<accession>A0A6B0UNW0</accession>
<reference evidence="2" key="1">
    <citation type="submission" date="2019-12" db="EMBL/GenBank/DDBJ databases">
        <title>An insight into the sialome of adult female Ixodes ricinus ticks feeding for 6 days.</title>
        <authorList>
            <person name="Perner J."/>
            <person name="Ribeiro J.M.C."/>
        </authorList>
    </citation>
    <scope>NUCLEOTIDE SEQUENCE</scope>
    <source>
        <strain evidence="2">Semi-engorged</strain>
        <tissue evidence="2">Salivary glands</tissue>
    </source>
</reference>
<dbReference type="AlphaFoldDB" id="A0A6B0UNW0"/>
<dbReference type="EMBL" id="GIFC01009282">
    <property type="protein sequence ID" value="MXU91365.1"/>
    <property type="molecule type" value="Transcribed_RNA"/>
</dbReference>
<feature type="signal peptide" evidence="1">
    <location>
        <begin position="1"/>
        <end position="22"/>
    </location>
</feature>
<evidence type="ECO:0000313" key="2">
    <source>
        <dbReference type="EMBL" id="MXU91365.1"/>
    </source>
</evidence>
<organism evidence="2">
    <name type="scientific">Ixodes ricinus</name>
    <name type="common">Common tick</name>
    <name type="synonym">Acarus ricinus</name>
    <dbReference type="NCBI Taxonomy" id="34613"/>
    <lineage>
        <taxon>Eukaryota</taxon>
        <taxon>Metazoa</taxon>
        <taxon>Ecdysozoa</taxon>
        <taxon>Arthropoda</taxon>
        <taxon>Chelicerata</taxon>
        <taxon>Arachnida</taxon>
        <taxon>Acari</taxon>
        <taxon>Parasitiformes</taxon>
        <taxon>Ixodida</taxon>
        <taxon>Ixodoidea</taxon>
        <taxon>Ixodidae</taxon>
        <taxon>Ixodinae</taxon>
        <taxon>Ixodes</taxon>
    </lineage>
</organism>
<proteinExistence type="predicted"/>
<feature type="chain" id="PRO_5025594319" evidence="1">
    <location>
        <begin position="23"/>
        <end position="122"/>
    </location>
</feature>
<evidence type="ECO:0000256" key="1">
    <source>
        <dbReference type="SAM" id="SignalP"/>
    </source>
</evidence>
<protein>
    <submittedName>
        <fullName evidence="2">Putative secreted protein</fullName>
    </submittedName>
</protein>
<keyword evidence="1" id="KW-0732">Signal</keyword>
<name>A0A6B0UNW0_IXORI</name>